<protein>
    <recommendedName>
        <fullName evidence="4">Lipoprotein</fullName>
    </recommendedName>
</protein>
<organism evidence="2 3">
    <name type="scientific">Colwellia asteriadis</name>
    <dbReference type="NCBI Taxonomy" id="517723"/>
    <lineage>
        <taxon>Bacteria</taxon>
        <taxon>Pseudomonadati</taxon>
        <taxon>Pseudomonadota</taxon>
        <taxon>Gammaproteobacteria</taxon>
        <taxon>Alteromonadales</taxon>
        <taxon>Colwelliaceae</taxon>
        <taxon>Colwellia</taxon>
    </lineage>
</organism>
<reference evidence="2 3" key="1">
    <citation type="journal article" date="2019" name="Int. J. Syst. Evol. Microbiol.">
        <title>The Global Catalogue of Microorganisms (GCM) 10K type strain sequencing project: providing services to taxonomists for standard genome sequencing and annotation.</title>
        <authorList>
            <consortium name="The Broad Institute Genomics Platform"/>
            <consortium name="The Broad Institute Genome Sequencing Center for Infectious Disease"/>
            <person name="Wu L."/>
            <person name="Ma J."/>
        </authorList>
    </citation>
    <scope>NUCLEOTIDE SEQUENCE [LARGE SCALE GENOMIC DNA]</scope>
    <source>
        <strain evidence="2 3">JCM 15608</strain>
    </source>
</reference>
<feature type="chain" id="PRO_5045549722" description="Lipoprotein" evidence="1">
    <location>
        <begin position="29"/>
        <end position="144"/>
    </location>
</feature>
<name>A0ABN1L5Z9_9GAMM</name>
<dbReference type="PROSITE" id="PS51257">
    <property type="entry name" value="PROKAR_LIPOPROTEIN"/>
    <property type="match status" value="1"/>
</dbReference>
<comment type="caution">
    <text evidence="2">The sequence shown here is derived from an EMBL/GenBank/DDBJ whole genome shotgun (WGS) entry which is preliminary data.</text>
</comment>
<dbReference type="RefSeq" id="WP_343816714.1">
    <property type="nucleotide sequence ID" value="NZ_BAAAFA010000004.1"/>
</dbReference>
<accession>A0ABN1L5Z9</accession>
<evidence type="ECO:0000313" key="2">
    <source>
        <dbReference type="EMBL" id="GAA0815854.1"/>
    </source>
</evidence>
<evidence type="ECO:0000256" key="1">
    <source>
        <dbReference type="SAM" id="SignalP"/>
    </source>
</evidence>
<keyword evidence="3" id="KW-1185">Reference proteome</keyword>
<proteinExistence type="predicted"/>
<sequence length="144" mass="16220">MTIIKTHLLTFFSLVGCLLLSACSSTQTDYSDNKSIMNNGYYANNMTSNNTTGFYLTRKSVQKKALVSDHHIMISLLNRSVTADQAMMQQFEADREQYANSYVMPQVTIKGEKSTDKTQGRAQHAYANFIEQDINSVRISAMPE</sequence>
<evidence type="ECO:0008006" key="4">
    <source>
        <dbReference type="Google" id="ProtNLM"/>
    </source>
</evidence>
<dbReference type="EMBL" id="BAAAFA010000004">
    <property type="protein sequence ID" value="GAA0815854.1"/>
    <property type="molecule type" value="Genomic_DNA"/>
</dbReference>
<keyword evidence="1" id="KW-0732">Signal</keyword>
<gene>
    <name evidence="2" type="ORF">GCM10009111_14770</name>
</gene>
<feature type="signal peptide" evidence="1">
    <location>
        <begin position="1"/>
        <end position="28"/>
    </location>
</feature>
<dbReference type="Proteomes" id="UP001500021">
    <property type="component" value="Unassembled WGS sequence"/>
</dbReference>
<evidence type="ECO:0000313" key="3">
    <source>
        <dbReference type="Proteomes" id="UP001500021"/>
    </source>
</evidence>